<keyword evidence="1" id="KW-0233">DNA recombination</keyword>
<name>A0A6A5AT68_APHAT</name>
<gene>
    <name evidence="3" type="ORF">AaE_002805</name>
</gene>
<accession>A0A6A5AT68</accession>
<feature type="chain" id="PRO_5025623376" evidence="2">
    <location>
        <begin position="24"/>
        <end position="515"/>
    </location>
</feature>
<organism evidence="3 4">
    <name type="scientific">Aphanomyces astaci</name>
    <name type="common">Crayfish plague agent</name>
    <dbReference type="NCBI Taxonomy" id="112090"/>
    <lineage>
        <taxon>Eukaryota</taxon>
        <taxon>Sar</taxon>
        <taxon>Stramenopiles</taxon>
        <taxon>Oomycota</taxon>
        <taxon>Saprolegniomycetes</taxon>
        <taxon>Saprolegniales</taxon>
        <taxon>Verrucalvaceae</taxon>
        <taxon>Aphanomyces</taxon>
    </lineage>
</organism>
<comment type="caution">
    <text evidence="3">The sequence shown here is derived from an EMBL/GenBank/DDBJ whole genome shotgun (WGS) entry which is preliminary data.</text>
</comment>
<dbReference type="InterPro" id="IPR013762">
    <property type="entry name" value="Integrase-like_cat_sf"/>
</dbReference>
<evidence type="ECO:0000313" key="4">
    <source>
        <dbReference type="Proteomes" id="UP000469452"/>
    </source>
</evidence>
<evidence type="ECO:0000256" key="2">
    <source>
        <dbReference type="SAM" id="SignalP"/>
    </source>
</evidence>
<dbReference type="InterPro" id="IPR011010">
    <property type="entry name" value="DNA_brk_join_enz"/>
</dbReference>
<dbReference type="Gene3D" id="1.10.443.10">
    <property type="entry name" value="Intergrase catalytic core"/>
    <property type="match status" value="1"/>
</dbReference>
<dbReference type="AlphaFoldDB" id="A0A6A5AT68"/>
<feature type="signal peptide" evidence="2">
    <location>
        <begin position="1"/>
        <end position="23"/>
    </location>
</feature>
<dbReference type="GO" id="GO:0006310">
    <property type="term" value="P:DNA recombination"/>
    <property type="evidence" value="ECO:0007669"/>
    <property type="project" value="UniProtKB-KW"/>
</dbReference>
<feature type="non-terminal residue" evidence="3">
    <location>
        <position position="515"/>
    </location>
</feature>
<keyword evidence="2" id="KW-0732">Signal</keyword>
<sequence length="515" mass="56902">MALNDGGFAHLFLVLSWNLMCRSKSTETVRFDHMTCEDDSIGFTFFKTKTNQEGTKNKDPKHCYSNPFKPATCLFVALGLYLSCNSRMSPTSLFPGSNQKDRFGKSLAALVCGGSSKAKKDIGTHSIRKGAATFVSSGSTGGPSIISVCLRCGWSLGNVMERYFRYEAAGDQFTGRCVAGLSLNSADFAVLPPHFSGGNDLVVGQAVQIMFPSLCSEIHLVPILQLILASLVYHRIFLIGSLPPHHALLSTSLFTNPGNKFASLTTIVISGSTSAYLRASGIPPYVEMYRKLEKNEVILTSMPAKILDGVRSIVEDHGVAAGNITRSVLESSIASALSSIQQSNSAMSPAQQLQIDSQPLVYEPFHWGGKFHKLPENFVFPSVDAATAWKLWWRGNIREKVLPYRKIDTRDLATRAARNMFYEWKFVLEKLTDHFVSVSGRNMALNPSEQEVSTSFDTARGLFDQFSGETSAKRVRRDGQLKITTLVRLLRQLEPSKTPRVFKKRKRSEQRAGSQ</sequence>
<dbReference type="VEuPathDB" id="FungiDB:H257_08009"/>
<dbReference type="SUPFAM" id="SSF56349">
    <property type="entry name" value="DNA breaking-rejoining enzymes"/>
    <property type="match status" value="1"/>
</dbReference>
<dbReference type="GO" id="GO:0003677">
    <property type="term" value="F:DNA binding"/>
    <property type="evidence" value="ECO:0007669"/>
    <property type="project" value="InterPro"/>
</dbReference>
<dbReference type="Proteomes" id="UP000469452">
    <property type="component" value="Unassembled WGS sequence"/>
</dbReference>
<dbReference type="GO" id="GO:0015074">
    <property type="term" value="P:DNA integration"/>
    <property type="evidence" value="ECO:0007669"/>
    <property type="project" value="InterPro"/>
</dbReference>
<evidence type="ECO:0000313" key="3">
    <source>
        <dbReference type="EMBL" id="KAF0768144.1"/>
    </source>
</evidence>
<dbReference type="VEuPathDB" id="FungiDB:H257_04583"/>
<dbReference type="EMBL" id="VJMI01005857">
    <property type="protein sequence ID" value="KAF0768144.1"/>
    <property type="molecule type" value="Genomic_DNA"/>
</dbReference>
<reference evidence="3 4" key="1">
    <citation type="submission" date="2019-06" db="EMBL/GenBank/DDBJ databases">
        <title>Genomics analysis of Aphanomyces spp. identifies a new class of oomycete effector associated with host adaptation.</title>
        <authorList>
            <person name="Gaulin E."/>
        </authorList>
    </citation>
    <scope>NUCLEOTIDE SEQUENCE [LARGE SCALE GENOMIC DNA]</scope>
    <source>
        <strain evidence="3 4">E</strain>
    </source>
</reference>
<proteinExistence type="predicted"/>
<evidence type="ECO:0000256" key="1">
    <source>
        <dbReference type="ARBA" id="ARBA00023172"/>
    </source>
</evidence>
<protein>
    <submittedName>
        <fullName evidence="3">Uncharacterized protein</fullName>
    </submittedName>
</protein>
<dbReference type="VEuPathDB" id="FungiDB:H257_04210"/>